<dbReference type="InterPro" id="IPR038371">
    <property type="entry name" value="Cu_polyphenol_OxRdtase_sf"/>
</dbReference>
<dbReference type="PANTHER" id="PTHR30616">
    <property type="entry name" value="UNCHARACTERIZED PROTEIN YFIH"/>
    <property type="match status" value="1"/>
</dbReference>
<evidence type="ECO:0000256" key="8">
    <source>
        <dbReference type="ARBA" id="ARBA00048968"/>
    </source>
</evidence>
<dbReference type="SUPFAM" id="SSF64438">
    <property type="entry name" value="CNF1/YfiH-like putative cysteine hydrolases"/>
    <property type="match status" value="1"/>
</dbReference>
<comment type="catalytic activity">
    <reaction evidence="1">
        <text>inosine + phosphate = alpha-D-ribose 1-phosphate + hypoxanthine</text>
        <dbReference type="Rhea" id="RHEA:27646"/>
        <dbReference type="ChEBI" id="CHEBI:17368"/>
        <dbReference type="ChEBI" id="CHEBI:17596"/>
        <dbReference type="ChEBI" id="CHEBI:43474"/>
        <dbReference type="ChEBI" id="CHEBI:57720"/>
        <dbReference type="EC" id="2.4.2.1"/>
    </reaction>
    <physiologicalReaction direction="left-to-right" evidence="1">
        <dbReference type="Rhea" id="RHEA:27647"/>
    </physiologicalReaction>
</comment>
<evidence type="ECO:0000256" key="9">
    <source>
        <dbReference type="ARBA" id="ARBA00049893"/>
    </source>
</evidence>
<evidence type="ECO:0000256" key="4">
    <source>
        <dbReference type="ARBA" id="ARBA00022723"/>
    </source>
</evidence>
<dbReference type="InterPro" id="IPR003730">
    <property type="entry name" value="Cu_polyphenol_OxRdtase"/>
</dbReference>
<sequence length="253" mass="28288">MLTFFQQFPEIIAVLSEKKDGSMKVFLERPEENQENREKFFQEQGIDAGKVVSAEIVHGTKVEIIDSQKYTDKQRPLFIGISSFDRDEQMILGIDGLATKEKNVFLSVTIADCLPVFFYDPVAEVIGIAHAGWRGIVDGVIEKTVAALVGCGASQKNLFVSFGPSIQKCHFEIGMDILPRFAGFEKYVIKKDGRILVDLSAIVKEQLRSLGILEKHIETSSVCTFCEPDLFFSYRRDKPQKIEAMVAVIGING</sequence>
<dbReference type="NCBIfam" id="TIGR00726">
    <property type="entry name" value="peptidoglycan editing factor PgeF"/>
    <property type="match status" value="1"/>
</dbReference>
<dbReference type="EMBL" id="LCKX01000031">
    <property type="protein sequence ID" value="KKU06487.1"/>
    <property type="molecule type" value="Genomic_DNA"/>
</dbReference>
<comment type="catalytic activity">
    <reaction evidence="7">
        <text>adenosine + H2O + H(+) = inosine + NH4(+)</text>
        <dbReference type="Rhea" id="RHEA:24408"/>
        <dbReference type="ChEBI" id="CHEBI:15377"/>
        <dbReference type="ChEBI" id="CHEBI:15378"/>
        <dbReference type="ChEBI" id="CHEBI:16335"/>
        <dbReference type="ChEBI" id="CHEBI:17596"/>
        <dbReference type="ChEBI" id="CHEBI:28938"/>
        <dbReference type="EC" id="3.5.4.4"/>
    </reaction>
    <physiologicalReaction direction="left-to-right" evidence="7">
        <dbReference type="Rhea" id="RHEA:24409"/>
    </physiologicalReaction>
</comment>
<organism evidence="11 12">
    <name type="scientific">Candidatus Magasanikbacteria bacterium GW2011_GWA2_45_39</name>
    <dbReference type="NCBI Taxonomy" id="1619041"/>
    <lineage>
        <taxon>Bacteria</taxon>
        <taxon>Candidatus Magasanikiibacteriota</taxon>
    </lineage>
</organism>
<evidence type="ECO:0000256" key="2">
    <source>
        <dbReference type="ARBA" id="ARBA00007353"/>
    </source>
</evidence>
<comment type="catalytic activity">
    <reaction evidence="9">
        <text>S-methyl-5'-thioadenosine + phosphate = 5-(methylsulfanyl)-alpha-D-ribose 1-phosphate + adenine</text>
        <dbReference type="Rhea" id="RHEA:11852"/>
        <dbReference type="ChEBI" id="CHEBI:16708"/>
        <dbReference type="ChEBI" id="CHEBI:17509"/>
        <dbReference type="ChEBI" id="CHEBI:43474"/>
        <dbReference type="ChEBI" id="CHEBI:58533"/>
        <dbReference type="EC" id="2.4.2.28"/>
    </reaction>
    <physiologicalReaction direction="left-to-right" evidence="9">
        <dbReference type="Rhea" id="RHEA:11853"/>
    </physiologicalReaction>
</comment>
<dbReference type="GO" id="GO:0016787">
    <property type="term" value="F:hydrolase activity"/>
    <property type="evidence" value="ECO:0007669"/>
    <property type="project" value="UniProtKB-KW"/>
</dbReference>
<dbReference type="GO" id="GO:0005507">
    <property type="term" value="F:copper ion binding"/>
    <property type="evidence" value="ECO:0007669"/>
    <property type="project" value="TreeGrafter"/>
</dbReference>
<proteinExistence type="inferred from homology"/>
<comment type="catalytic activity">
    <reaction evidence="8">
        <text>adenosine + phosphate = alpha-D-ribose 1-phosphate + adenine</text>
        <dbReference type="Rhea" id="RHEA:27642"/>
        <dbReference type="ChEBI" id="CHEBI:16335"/>
        <dbReference type="ChEBI" id="CHEBI:16708"/>
        <dbReference type="ChEBI" id="CHEBI:43474"/>
        <dbReference type="ChEBI" id="CHEBI:57720"/>
        <dbReference type="EC" id="2.4.2.1"/>
    </reaction>
    <physiologicalReaction direction="left-to-right" evidence="8">
        <dbReference type="Rhea" id="RHEA:27643"/>
    </physiologicalReaction>
</comment>
<dbReference type="Gene3D" id="3.60.140.10">
    <property type="entry name" value="CNF1/YfiH-like putative cysteine hydrolases"/>
    <property type="match status" value="1"/>
</dbReference>
<evidence type="ECO:0000256" key="5">
    <source>
        <dbReference type="ARBA" id="ARBA00022801"/>
    </source>
</evidence>
<accession>A0A0G1MEG1</accession>
<evidence type="ECO:0000256" key="1">
    <source>
        <dbReference type="ARBA" id="ARBA00000553"/>
    </source>
</evidence>
<name>A0A0G1MEG1_9BACT</name>
<comment type="similarity">
    <text evidence="2 10">Belongs to the purine nucleoside phosphorylase YfiH/LACC1 family.</text>
</comment>
<dbReference type="GO" id="GO:0017061">
    <property type="term" value="F:S-methyl-5-thioadenosine phosphorylase activity"/>
    <property type="evidence" value="ECO:0007669"/>
    <property type="project" value="UniProtKB-EC"/>
</dbReference>
<protein>
    <recommendedName>
        <fullName evidence="10">Purine nucleoside phosphorylase</fullName>
    </recommendedName>
</protein>
<dbReference type="PANTHER" id="PTHR30616:SF2">
    <property type="entry name" value="PURINE NUCLEOSIDE PHOSPHORYLASE LACC1"/>
    <property type="match status" value="1"/>
</dbReference>
<keyword evidence="3" id="KW-0808">Transferase</keyword>
<evidence type="ECO:0000256" key="6">
    <source>
        <dbReference type="ARBA" id="ARBA00022833"/>
    </source>
</evidence>
<evidence type="ECO:0000256" key="7">
    <source>
        <dbReference type="ARBA" id="ARBA00047989"/>
    </source>
</evidence>
<reference evidence="11 12" key="1">
    <citation type="journal article" date="2015" name="Nature">
        <title>rRNA introns, odd ribosomes, and small enigmatic genomes across a large radiation of phyla.</title>
        <authorList>
            <person name="Brown C.T."/>
            <person name="Hug L.A."/>
            <person name="Thomas B.C."/>
            <person name="Sharon I."/>
            <person name="Castelle C.J."/>
            <person name="Singh A."/>
            <person name="Wilkins M.J."/>
            <person name="Williams K.H."/>
            <person name="Banfield J.F."/>
        </authorList>
    </citation>
    <scope>NUCLEOTIDE SEQUENCE [LARGE SCALE GENOMIC DNA]</scope>
</reference>
<keyword evidence="6" id="KW-0862">Zinc</keyword>
<evidence type="ECO:0000313" key="12">
    <source>
        <dbReference type="Proteomes" id="UP000033999"/>
    </source>
</evidence>
<dbReference type="Pfam" id="PF02578">
    <property type="entry name" value="Cu-oxidase_4"/>
    <property type="match status" value="1"/>
</dbReference>
<evidence type="ECO:0000256" key="10">
    <source>
        <dbReference type="RuleBase" id="RU361274"/>
    </source>
</evidence>
<keyword evidence="4" id="KW-0479">Metal-binding</keyword>
<dbReference type="Proteomes" id="UP000033999">
    <property type="component" value="Unassembled WGS sequence"/>
</dbReference>
<comment type="caution">
    <text evidence="11">The sequence shown here is derived from an EMBL/GenBank/DDBJ whole genome shotgun (WGS) entry which is preliminary data.</text>
</comment>
<gene>
    <name evidence="11" type="ORF">UX10_C0031G0008</name>
</gene>
<dbReference type="InterPro" id="IPR011324">
    <property type="entry name" value="Cytotoxic_necrot_fac-like_cat"/>
</dbReference>
<dbReference type="CDD" id="cd16833">
    <property type="entry name" value="YfiH"/>
    <property type="match status" value="1"/>
</dbReference>
<dbReference type="AlphaFoldDB" id="A0A0G1MEG1"/>
<evidence type="ECO:0000313" key="11">
    <source>
        <dbReference type="EMBL" id="KKU06487.1"/>
    </source>
</evidence>
<evidence type="ECO:0000256" key="3">
    <source>
        <dbReference type="ARBA" id="ARBA00022679"/>
    </source>
</evidence>
<keyword evidence="5" id="KW-0378">Hydrolase</keyword>